<evidence type="ECO:0000256" key="1">
    <source>
        <dbReference type="ARBA" id="ARBA00022679"/>
    </source>
</evidence>
<proteinExistence type="predicted"/>
<sequence length="376" mass="42721">MFDPVQFETLGGICVVTHSKSHAEEISRDLGKWCSDLNIRQYLDSTISQHQNLWVARMYASALLKESAPNADVRLLADSFGFSTESSDDELFKEIVFSKALSPVASSFPSIEEFFAALRVRKNIALIARRTELWFSIDEDTRPSTHWRQLSGDGFALIAGQPLSQALELALCPDASGQSYGFACRQASEYLMLAGLAQELETTNPQLLETIERRWSEQPLRGDTFINAFLTERGSREHPFPKHHYVPGSRVWFKNPDENSTDVDGFEGSWVVYMGAGKFVNLWDKKSPYDIETKCFEVYHWRHCVERTDAGILRMNEDRVKDMMAASMADPAAKHEILHQMMEYRAPVRVYGEGGCIDLTREQARWVCPQTTNISI</sequence>
<evidence type="ECO:0000313" key="3">
    <source>
        <dbReference type="EMBL" id="MBZ1351652.1"/>
    </source>
</evidence>
<organism evidence="3 4">
    <name type="scientific">Zwartia hollandica</name>
    <dbReference type="NCBI Taxonomy" id="324606"/>
    <lineage>
        <taxon>Bacteria</taxon>
        <taxon>Pseudomonadati</taxon>
        <taxon>Pseudomonadota</taxon>
        <taxon>Betaproteobacteria</taxon>
        <taxon>Burkholderiales</taxon>
        <taxon>Alcaligenaceae</taxon>
        <taxon>Zwartia</taxon>
    </lineage>
</organism>
<dbReference type="InterPro" id="IPR020916">
    <property type="entry name" value="Gln_gamma-glutamylTfrase_bac"/>
</dbReference>
<dbReference type="Proteomes" id="UP000739565">
    <property type="component" value="Unassembled WGS sequence"/>
</dbReference>
<evidence type="ECO:0000256" key="2">
    <source>
        <dbReference type="ARBA" id="ARBA00022969"/>
    </source>
</evidence>
<comment type="caution">
    <text evidence="3">The sequence shown here is derived from an EMBL/GenBank/DDBJ whole genome shotgun (WGS) entry which is preliminary data.</text>
</comment>
<dbReference type="Pfam" id="PF20085">
    <property type="entry name" value="TGL"/>
    <property type="match status" value="1"/>
</dbReference>
<dbReference type="GO" id="GO:0003810">
    <property type="term" value="F:protein-glutamine gamma-glutamyltransferase activity"/>
    <property type="evidence" value="ECO:0007669"/>
    <property type="project" value="InterPro"/>
</dbReference>
<dbReference type="RefSeq" id="WP_259662038.1">
    <property type="nucleotide sequence ID" value="NZ_JAHXRI010000010.1"/>
</dbReference>
<accession>A0A953T648</accession>
<name>A0A953T648_9BURK</name>
<keyword evidence="2" id="KW-0749">Sporulation</keyword>
<evidence type="ECO:0000313" key="4">
    <source>
        <dbReference type="Proteomes" id="UP000739565"/>
    </source>
</evidence>
<keyword evidence="1" id="KW-0808">Transferase</keyword>
<reference evidence="3" key="1">
    <citation type="submission" date="2021-07" db="EMBL/GenBank/DDBJ databases">
        <title>New genus and species of the family Alcaligenaceae.</title>
        <authorList>
            <person name="Hahn M.W."/>
        </authorList>
    </citation>
    <scope>NUCLEOTIDE SEQUENCE</scope>
    <source>
        <strain evidence="3">LF4-65</strain>
    </source>
</reference>
<dbReference type="AlphaFoldDB" id="A0A953T648"/>
<keyword evidence="4" id="KW-1185">Reference proteome</keyword>
<gene>
    <name evidence="3" type="ORF">KZZ10_13450</name>
</gene>
<dbReference type="GO" id="GO:0030435">
    <property type="term" value="P:sporulation resulting in formation of a cellular spore"/>
    <property type="evidence" value="ECO:0007669"/>
    <property type="project" value="UniProtKB-KW"/>
</dbReference>
<dbReference type="EMBL" id="JAHXRI010000010">
    <property type="protein sequence ID" value="MBZ1351652.1"/>
    <property type="molecule type" value="Genomic_DNA"/>
</dbReference>
<protein>
    <submittedName>
        <fullName evidence="3">Uncharacterized protein</fullName>
    </submittedName>
</protein>